<evidence type="ECO:0000313" key="5">
    <source>
        <dbReference type="Proteomes" id="UP000075260"/>
    </source>
</evidence>
<name>A0A150QPJ1_SORCE</name>
<evidence type="ECO:0000313" key="4">
    <source>
        <dbReference type="EMBL" id="KYF69762.1"/>
    </source>
</evidence>
<feature type="chain" id="PRO_5007567196" description="PEGA domain-containing protein" evidence="3">
    <location>
        <begin position="27"/>
        <end position="371"/>
    </location>
</feature>
<dbReference type="EMBL" id="JEMA01000449">
    <property type="protein sequence ID" value="KYF69762.1"/>
    <property type="molecule type" value="Genomic_DNA"/>
</dbReference>
<sequence length="371" mass="39238">MRSALCSLSICWMLVASTGLVSPASAQDIAGTPRRSDGSTVKDLVRAGQRARAAGKWTEAHDAYKRALEAAEPSSTTERERAEIAGELGLCALRLRSYRDAAEHLAWSLEQREALPVALQLRFEAGLRKATAHVATLLLAIDPPDAAVVLDGKPVGRIARTHVLFVEAGDRMVRAGAPGREESLHMFTAIPGQQHKMVIQLSRSSGSTKEVAEGAPKETPRALSATLPVRSQAPSPPLSPWASWPGTLRVAGIAVTTATVSVGSLLMIRASRLDGDLSERRDGLDRDPTTSTSMCWQAPQRSACAELLRLRDERNLSGVAGTVLVIAGGVLGAATAASFFSFLGPTPAQERIHVSPVATGHGMGVNIGGLW</sequence>
<accession>A0A150QPJ1</accession>
<dbReference type="InterPro" id="IPR011990">
    <property type="entry name" value="TPR-like_helical_dom_sf"/>
</dbReference>
<dbReference type="AlphaFoldDB" id="A0A150QPJ1"/>
<keyword evidence="2" id="KW-0812">Transmembrane</keyword>
<keyword evidence="2" id="KW-1133">Transmembrane helix</keyword>
<protein>
    <recommendedName>
        <fullName evidence="6">PEGA domain-containing protein</fullName>
    </recommendedName>
</protein>
<dbReference type="Proteomes" id="UP000075260">
    <property type="component" value="Unassembled WGS sequence"/>
</dbReference>
<evidence type="ECO:0000256" key="1">
    <source>
        <dbReference type="SAM" id="MobiDB-lite"/>
    </source>
</evidence>
<feature type="transmembrane region" description="Helical" evidence="2">
    <location>
        <begin position="319"/>
        <end position="343"/>
    </location>
</feature>
<proteinExistence type="predicted"/>
<keyword evidence="2" id="KW-0472">Membrane</keyword>
<evidence type="ECO:0000256" key="2">
    <source>
        <dbReference type="SAM" id="Phobius"/>
    </source>
</evidence>
<evidence type="ECO:0000256" key="3">
    <source>
        <dbReference type="SAM" id="SignalP"/>
    </source>
</evidence>
<dbReference type="SUPFAM" id="SSF48452">
    <property type="entry name" value="TPR-like"/>
    <property type="match status" value="1"/>
</dbReference>
<comment type="caution">
    <text evidence="4">The sequence shown here is derived from an EMBL/GenBank/DDBJ whole genome shotgun (WGS) entry which is preliminary data.</text>
</comment>
<gene>
    <name evidence="4" type="ORF">BE15_10095</name>
</gene>
<evidence type="ECO:0008006" key="6">
    <source>
        <dbReference type="Google" id="ProtNLM"/>
    </source>
</evidence>
<feature type="compositionally biased region" description="Basic and acidic residues" evidence="1">
    <location>
        <begin position="210"/>
        <end position="220"/>
    </location>
</feature>
<reference evidence="4 5" key="1">
    <citation type="submission" date="2014-02" db="EMBL/GenBank/DDBJ databases">
        <title>The small core and large imbalanced accessory genome model reveals a collaborative survival strategy of Sorangium cellulosum strains in nature.</title>
        <authorList>
            <person name="Han K."/>
            <person name="Peng R."/>
            <person name="Blom J."/>
            <person name="Li Y.-Z."/>
        </authorList>
    </citation>
    <scope>NUCLEOTIDE SEQUENCE [LARGE SCALE GENOMIC DNA]</scope>
    <source>
        <strain evidence="4 5">So0008-312</strain>
    </source>
</reference>
<organism evidence="4 5">
    <name type="scientific">Sorangium cellulosum</name>
    <name type="common">Polyangium cellulosum</name>
    <dbReference type="NCBI Taxonomy" id="56"/>
    <lineage>
        <taxon>Bacteria</taxon>
        <taxon>Pseudomonadati</taxon>
        <taxon>Myxococcota</taxon>
        <taxon>Polyangia</taxon>
        <taxon>Polyangiales</taxon>
        <taxon>Polyangiaceae</taxon>
        <taxon>Sorangium</taxon>
    </lineage>
</organism>
<feature type="region of interest" description="Disordered" evidence="1">
    <location>
        <begin position="202"/>
        <end position="222"/>
    </location>
</feature>
<dbReference type="Gene3D" id="1.25.40.10">
    <property type="entry name" value="Tetratricopeptide repeat domain"/>
    <property type="match status" value="1"/>
</dbReference>
<keyword evidence="3" id="KW-0732">Signal</keyword>
<feature type="signal peptide" evidence="3">
    <location>
        <begin position="1"/>
        <end position="26"/>
    </location>
</feature>